<evidence type="ECO:0000256" key="3">
    <source>
        <dbReference type="ARBA" id="ARBA00023180"/>
    </source>
</evidence>
<gene>
    <name evidence="5" type="ordered locus">MTR_6g054070</name>
</gene>
<evidence type="ECO:0000313" key="5">
    <source>
        <dbReference type="EMBL" id="KEH26402.1"/>
    </source>
</evidence>
<evidence type="ECO:0000259" key="4">
    <source>
        <dbReference type="Pfam" id="PF01453"/>
    </source>
</evidence>
<evidence type="ECO:0000313" key="6">
    <source>
        <dbReference type="EnsemblPlants" id="KEH26402"/>
    </source>
</evidence>
<dbReference type="PANTHER" id="PTHR32444">
    <property type="entry name" value="BULB-TYPE LECTIN DOMAIN-CONTAINING PROTEIN"/>
    <property type="match status" value="1"/>
</dbReference>
<keyword evidence="2" id="KW-1015">Disulfide bond</keyword>
<dbReference type="EMBL" id="CM001222">
    <property type="protein sequence ID" value="KEH26402.1"/>
    <property type="molecule type" value="Genomic_DNA"/>
</dbReference>
<evidence type="ECO:0000313" key="7">
    <source>
        <dbReference type="Proteomes" id="UP000002051"/>
    </source>
</evidence>
<keyword evidence="7" id="KW-1185">Reference proteome</keyword>
<keyword evidence="3" id="KW-0325">Glycoprotein</keyword>
<dbReference type="PANTHER" id="PTHR32444:SF183">
    <property type="entry name" value="APPLE DOMAIN-CONTAINING PROTEIN"/>
    <property type="match status" value="1"/>
</dbReference>
<dbReference type="AlphaFoldDB" id="A0A072U9W1"/>
<reference evidence="5 7" key="2">
    <citation type="journal article" date="2014" name="BMC Genomics">
        <title>An improved genome release (version Mt4.0) for the model legume Medicago truncatula.</title>
        <authorList>
            <person name="Tang H."/>
            <person name="Krishnakumar V."/>
            <person name="Bidwell S."/>
            <person name="Rosen B."/>
            <person name="Chan A."/>
            <person name="Zhou S."/>
            <person name="Gentzbittel L."/>
            <person name="Childs K.L."/>
            <person name="Yandell M."/>
            <person name="Gundlach H."/>
            <person name="Mayer K.F."/>
            <person name="Schwartz D.C."/>
            <person name="Town C.D."/>
        </authorList>
    </citation>
    <scope>GENOME REANNOTATION</scope>
    <source>
        <strain evidence="5">A17</strain>
        <strain evidence="6 7">cv. Jemalong A17</strain>
    </source>
</reference>
<accession>A0A072U9W1</accession>
<reference evidence="6" key="3">
    <citation type="submission" date="2015-04" db="UniProtKB">
        <authorList>
            <consortium name="EnsemblPlants"/>
        </authorList>
    </citation>
    <scope>IDENTIFICATION</scope>
    <source>
        <strain evidence="6">cv. Jemalong A17</strain>
    </source>
</reference>
<evidence type="ECO:0000256" key="1">
    <source>
        <dbReference type="ARBA" id="ARBA00022729"/>
    </source>
</evidence>
<sequence length="191" mass="21957">MASSRDTGNFVLQQFHPNGSTSVLWQSFDHLLHCWIPMMKLGINRITGHNWSLVSWMTPSLSTSGEFSLEWEPKQRELEIKKSGKVYWKSGKLRRNGLFVNIPANVQRVYEYIIVSKKDEDSFTFKIKDQNYKKFPGWTLFSEGRLASEDGDIGNADLCYGYNINGGCQKWEDIPSCREPGEDIYKGGFLI</sequence>
<organism evidence="5 7">
    <name type="scientific">Medicago truncatula</name>
    <name type="common">Barrel medic</name>
    <name type="synonym">Medicago tribuloides</name>
    <dbReference type="NCBI Taxonomy" id="3880"/>
    <lineage>
        <taxon>Eukaryota</taxon>
        <taxon>Viridiplantae</taxon>
        <taxon>Streptophyta</taxon>
        <taxon>Embryophyta</taxon>
        <taxon>Tracheophyta</taxon>
        <taxon>Spermatophyta</taxon>
        <taxon>Magnoliopsida</taxon>
        <taxon>eudicotyledons</taxon>
        <taxon>Gunneridae</taxon>
        <taxon>Pentapetalae</taxon>
        <taxon>rosids</taxon>
        <taxon>fabids</taxon>
        <taxon>Fabales</taxon>
        <taxon>Fabaceae</taxon>
        <taxon>Papilionoideae</taxon>
        <taxon>50 kb inversion clade</taxon>
        <taxon>NPAAA clade</taxon>
        <taxon>Hologalegina</taxon>
        <taxon>IRL clade</taxon>
        <taxon>Trifolieae</taxon>
        <taxon>Medicago</taxon>
    </lineage>
</organism>
<dbReference type="Proteomes" id="UP000002051">
    <property type="component" value="Chromosome 6"/>
</dbReference>
<dbReference type="SUPFAM" id="SSF51110">
    <property type="entry name" value="alpha-D-mannose-specific plant lectins"/>
    <property type="match status" value="1"/>
</dbReference>
<dbReference type="HOGENOM" id="CLU_1527875_0_0_1"/>
<protein>
    <submittedName>
        <fullName evidence="5">Serine/Threonine-kinase</fullName>
    </submittedName>
</protein>
<proteinExistence type="predicted"/>
<dbReference type="Pfam" id="PF01453">
    <property type="entry name" value="B_lectin"/>
    <property type="match status" value="1"/>
</dbReference>
<dbReference type="InterPro" id="IPR036426">
    <property type="entry name" value="Bulb-type_lectin_dom_sf"/>
</dbReference>
<reference evidence="5 7" key="1">
    <citation type="journal article" date="2011" name="Nature">
        <title>The Medicago genome provides insight into the evolution of rhizobial symbioses.</title>
        <authorList>
            <person name="Young N.D."/>
            <person name="Debelle F."/>
            <person name="Oldroyd G.E."/>
            <person name="Geurts R."/>
            <person name="Cannon S.B."/>
            <person name="Udvardi M.K."/>
            <person name="Benedito V.A."/>
            <person name="Mayer K.F."/>
            <person name="Gouzy J."/>
            <person name="Schoof H."/>
            <person name="Van de Peer Y."/>
            <person name="Proost S."/>
            <person name="Cook D.R."/>
            <person name="Meyers B.C."/>
            <person name="Spannagl M."/>
            <person name="Cheung F."/>
            <person name="De Mita S."/>
            <person name="Krishnakumar V."/>
            <person name="Gundlach H."/>
            <person name="Zhou S."/>
            <person name="Mudge J."/>
            <person name="Bharti A.K."/>
            <person name="Murray J.D."/>
            <person name="Naoumkina M.A."/>
            <person name="Rosen B."/>
            <person name="Silverstein K.A."/>
            <person name="Tang H."/>
            <person name="Rombauts S."/>
            <person name="Zhao P.X."/>
            <person name="Zhou P."/>
            <person name="Barbe V."/>
            <person name="Bardou P."/>
            <person name="Bechner M."/>
            <person name="Bellec A."/>
            <person name="Berger A."/>
            <person name="Berges H."/>
            <person name="Bidwell S."/>
            <person name="Bisseling T."/>
            <person name="Choisne N."/>
            <person name="Couloux A."/>
            <person name="Denny R."/>
            <person name="Deshpande S."/>
            <person name="Dai X."/>
            <person name="Doyle J.J."/>
            <person name="Dudez A.M."/>
            <person name="Farmer A.D."/>
            <person name="Fouteau S."/>
            <person name="Franken C."/>
            <person name="Gibelin C."/>
            <person name="Gish J."/>
            <person name="Goldstein S."/>
            <person name="Gonzalez A.J."/>
            <person name="Green P.J."/>
            <person name="Hallab A."/>
            <person name="Hartog M."/>
            <person name="Hua A."/>
            <person name="Humphray S.J."/>
            <person name="Jeong D.H."/>
            <person name="Jing Y."/>
            <person name="Jocker A."/>
            <person name="Kenton S.M."/>
            <person name="Kim D.J."/>
            <person name="Klee K."/>
            <person name="Lai H."/>
            <person name="Lang C."/>
            <person name="Lin S."/>
            <person name="Macmil S.L."/>
            <person name="Magdelenat G."/>
            <person name="Matthews L."/>
            <person name="McCorrison J."/>
            <person name="Monaghan E.L."/>
            <person name="Mun J.H."/>
            <person name="Najar F.Z."/>
            <person name="Nicholson C."/>
            <person name="Noirot C."/>
            <person name="O'Bleness M."/>
            <person name="Paule C.R."/>
            <person name="Poulain J."/>
            <person name="Prion F."/>
            <person name="Qin B."/>
            <person name="Qu C."/>
            <person name="Retzel E.F."/>
            <person name="Riddle C."/>
            <person name="Sallet E."/>
            <person name="Samain S."/>
            <person name="Samson N."/>
            <person name="Sanders I."/>
            <person name="Saurat O."/>
            <person name="Scarpelli C."/>
            <person name="Schiex T."/>
            <person name="Segurens B."/>
            <person name="Severin A.J."/>
            <person name="Sherrier D.J."/>
            <person name="Shi R."/>
            <person name="Sims S."/>
            <person name="Singer S.R."/>
            <person name="Sinharoy S."/>
            <person name="Sterck L."/>
            <person name="Viollet A."/>
            <person name="Wang B.B."/>
            <person name="Wang K."/>
            <person name="Wang M."/>
            <person name="Wang X."/>
            <person name="Warfsmann J."/>
            <person name="Weissenbach J."/>
            <person name="White D.D."/>
            <person name="White J.D."/>
            <person name="Wiley G.B."/>
            <person name="Wincker P."/>
            <person name="Xing Y."/>
            <person name="Yang L."/>
            <person name="Yao Z."/>
            <person name="Ying F."/>
            <person name="Zhai J."/>
            <person name="Zhou L."/>
            <person name="Zuber A."/>
            <person name="Denarie J."/>
            <person name="Dixon R.A."/>
            <person name="May G.D."/>
            <person name="Schwartz D.C."/>
            <person name="Rogers J."/>
            <person name="Quetier F."/>
            <person name="Town C.D."/>
            <person name="Roe B.A."/>
        </authorList>
    </citation>
    <scope>NUCLEOTIDE SEQUENCE [LARGE SCALE GENOMIC DNA]</scope>
    <source>
        <strain evidence="5">A17</strain>
        <strain evidence="6 7">cv. Jemalong A17</strain>
    </source>
</reference>
<dbReference type="EnsemblPlants" id="KEH26402">
    <property type="protein sequence ID" value="KEH26402"/>
    <property type="gene ID" value="MTR_6g054070"/>
</dbReference>
<name>A0A072U9W1_MEDTR</name>
<dbReference type="InterPro" id="IPR001480">
    <property type="entry name" value="Bulb-type_lectin_dom"/>
</dbReference>
<dbReference type="STRING" id="3880.A0A072U9W1"/>
<keyword evidence="1" id="KW-0732">Signal</keyword>
<feature type="domain" description="Bulb-type lectin" evidence="4">
    <location>
        <begin position="5"/>
        <end position="56"/>
    </location>
</feature>
<evidence type="ECO:0000256" key="2">
    <source>
        <dbReference type="ARBA" id="ARBA00023157"/>
    </source>
</evidence>